<dbReference type="SUPFAM" id="SSF50044">
    <property type="entry name" value="SH3-domain"/>
    <property type="match status" value="1"/>
</dbReference>
<feature type="domain" description="SH3b" evidence="4">
    <location>
        <begin position="258"/>
        <end position="321"/>
    </location>
</feature>
<evidence type="ECO:0000256" key="1">
    <source>
        <dbReference type="ARBA" id="ARBA00022801"/>
    </source>
</evidence>
<evidence type="ECO:0000256" key="3">
    <source>
        <dbReference type="SAM" id="MobiDB-lite"/>
    </source>
</evidence>
<feature type="region of interest" description="Disordered" evidence="3">
    <location>
        <begin position="401"/>
        <end position="436"/>
    </location>
</feature>
<dbReference type="Gene3D" id="3.40.630.40">
    <property type="entry name" value="Zn-dependent exopeptidases"/>
    <property type="match status" value="1"/>
</dbReference>
<feature type="compositionally biased region" description="Polar residues" evidence="3">
    <location>
        <begin position="427"/>
        <end position="436"/>
    </location>
</feature>
<dbReference type="SMART" id="SM00646">
    <property type="entry name" value="Ami_3"/>
    <property type="match status" value="1"/>
</dbReference>
<dbReference type="PROSITE" id="PS51781">
    <property type="entry name" value="SH3B"/>
    <property type="match status" value="5"/>
</dbReference>
<dbReference type="InterPro" id="IPR036028">
    <property type="entry name" value="SH3-like_dom_sf"/>
</dbReference>
<evidence type="ECO:0000313" key="6">
    <source>
        <dbReference type="Proteomes" id="UP001519293"/>
    </source>
</evidence>
<reference evidence="5 6" key="1">
    <citation type="submission" date="2021-03" db="EMBL/GenBank/DDBJ databases">
        <title>Genomic Encyclopedia of Type Strains, Phase IV (KMG-IV): sequencing the most valuable type-strain genomes for metagenomic binning, comparative biology and taxonomic classification.</title>
        <authorList>
            <person name="Goeker M."/>
        </authorList>
    </citation>
    <scope>NUCLEOTIDE SEQUENCE [LARGE SCALE GENOMIC DNA]</scope>
    <source>
        <strain evidence="5 6">DSM 26675</strain>
    </source>
</reference>
<evidence type="ECO:0000259" key="4">
    <source>
        <dbReference type="PROSITE" id="PS51781"/>
    </source>
</evidence>
<accession>A0ABS4RCW9</accession>
<feature type="domain" description="SH3b" evidence="4">
    <location>
        <begin position="105"/>
        <end position="172"/>
    </location>
</feature>
<dbReference type="PANTHER" id="PTHR34408:SF1">
    <property type="entry name" value="GLYCOSYL HYDROLASE FAMILY 19 DOMAIN-CONTAINING PROTEIN HI_1415"/>
    <property type="match status" value="1"/>
</dbReference>
<keyword evidence="2" id="KW-0961">Cell wall biogenesis/degradation</keyword>
<evidence type="ECO:0000256" key="2">
    <source>
        <dbReference type="ARBA" id="ARBA00023316"/>
    </source>
</evidence>
<dbReference type="InterPro" id="IPR052354">
    <property type="entry name" value="Cell_Wall_Dynamics_Protein"/>
</dbReference>
<dbReference type="SUPFAM" id="SSF53187">
    <property type="entry name" value="Zn-dependent exopeptidases"/>
    <property type="match status" value="1"/>
</dbReference>
<keyword evidence="1 5" id="KW-0378">Hydrolase</keyword>
<proteinExistence type="predicted"/>
<evidence type="ECO:0000313" key="5">
    <source>
        <dbReference type="EMBL" id="MBP2240544.1"/>
    </source>
</evidence>
<dbReference type="Gene3D" id="2.30.30.40">
    <property type="entry name" value="SH3 Domains"/>
    <property type="match status" value="5"/>
</dbReference>
<dbReference type="SMART" id="SM00287">
    <property type="entry name" value="SH3b"/>
    <property type="match status" value="5"/>
</dbReference>
<dbReference type="PIRSF" id="PIRSF037846">
    <property type="entry name" value="Autolysin_YrvJ_prd"/>
    <property type="match status" value="1"/>
</dbReference>
<dbReference type="CDD" id="cd02696">
    <property type="entry name" value="MurNAc-LAA"/>
    <property type="match status" value="1"/>
</dbReference>
<keyword evidence="6" id="KW-1185">Reference proteome</keyword>
<dbReference type="Pfam" id="PF01520">
    <property type="entry name" value="Amidase_3"/>
    <property type="match status" value="1"/>
</dbReference>
<dbReference type="PANTHER" id="PTHR34408">
    <property type="entry name" value="FAMILY PROTEIN, PUTATIVE-RELATED"/>
    <property type="match status" value="1"/>
</dbReference>
<feature type="compositionally biased region" description="Low complexity" evidence="3">
    <location>
        <begin position="404"/>
        <end position="415"/>
    </location>
</feature>
<dbReference type="InterPro" id="IPR017293">
    <property type="entry name" value="N-acetylmuramoyl-L-ala_amidase"/>
</dbReference>
<name>A0ABS4RCW9_9BACI</name>
<sequence length="587" mass="63942">MNKKKIIGLICFILLIGLGPMPLLTIGASETVKIGTDHLNIREGPGLSYPVVQKAQKGEEYPFLSEKQEWIEIQLDNGKKGWVANWLVSKKQGTTNSSTQSQSTSNKAIVMDDGLRIRKGPGTEYQVIGTANKGDSFAVLSTNGNWVQLDTSFGVGWASTDYVQLKNTATKNLEDTRSSGTVTSNVLNIRSTPSLNGSIIGKLSAGDTITILSQSNGWTEISYSGTKAWVSSQYVQTDSTPDQSNKQSENVSTQSDKKGKGTVTATTLVVRNTGSLNGKSIGSVTKGQSFTILEEVNNWAKIEFKKDTYGWVASWYLDTSSQNGNLSSKQVLKDSTVTILHDGTNIRKSANTSSSVVQRANEGEAFKVISVQNDWYEIQLSNGGKGFIAGWIVSVNGSAPSIDKSSSTNNLKNKNIVIDPGHGGRDNGTTGASGTNEKSLTLKTAQLLSDKLKATGANVILTRSSDSYIPLSSRVYASHYHNADAFISIHYDSINDRSVRGLTTYYYHSYQKALAADVHSSIASQSRLKNRDYRFGDYYVLRENKNRAILLELGYLSNPSEEILVTTKQFQEVVTNGILQGLVKHFK</sequence>
<feature type="compositionally biased region" description="Polar residues" evidence="3">
    <location>
        <begin position="237"/>
        <end position="254"/>
    </location>
</feature>
<dbReference type="Proteomes" id="UP001519293">
    <property type="component" value="Unassembled WGS sequence"/>
</dbReference>
<feature type="domain" description="SH3b" evidence="4">
    <location>
        <begin position="27"/>
        <end position="91"/>
    </location>
</feature>
<dbReference type="RefSeq" id="WP_066396299.1">
    <property type="nucleotide sequence ID" value="NZ_JAGIKZ010000004.1"/>
</dbReference>
<dbReference type="EMBL" id="JAGIKZ010000004">
    <property type="protein sequence ID" value="MBP2240544.1"/>
    <property type="molecule type" value="Genomic_DNA"/>
</dbReference>
<dbReference type="EC" id="3.5.1.28" evidence="5"/>
<feature type="region of interest" description="Disordered" evidence="3">
    <location>
        <begin position="237"/>
        <end position="259"/>
    </location>
</feature>
<protein>
    <submittedName>
        <fullName evidence="5">N-acetylmuramoyl-L-alanine amidase</fullName>
        <ecNumber evidence="5">3.5.1.28</ecNumber>
    </submittedName>
</protein>
<dbReference type="InterPro" id="IPR002508">
    <property type="entry name" value="MurNAc-LAA_cat"/>
</dbReference>
<feature type="domain" description="SH3b" evidence="4">
    <location>
        <begin position="177"/>
        <end position="239"/>
    </location>
</feature>
<dbReference type="Pfam" id="PF08239">
    <property type="entry name" value="SH3_3"/>
    <property type="match status" value="5"/>
</dbReference>
<gene>
    <name evidence="5" type="ORF">J2Z40_001101</name>
</gene>
<feature type="domain" description="SH3b" evidence="4">
    <location>
        <begin position="332"/>
        <end position="396"/>
    </location>
</feature>
<dbReference type="InterPro" id="IPR003646">
    <property type="entry name" value="SH3-like_bac-type"/>
</dbReference>
<dbReference type="GO" id="GO:0008745">
    <property type="term" value="F:N-acetylmuramoyl-L-alanine amidase activity"/>
    <property type="evidence" value="ECO:0007669"/>
    <property type="project" value="UniProtKB-EC"/>
</dbReference>
<organism evidence="5 6">
    <name type="scientific">Cytobacillus eiseniae</name>
    <dbReference type="NCBI Taxonomy" id="762947"/>
    <lineage>
        <taxon>Bacteria</taxon>
        <taxon>Bacillati</taxon>
        <taxon>Bacillota</taxon>
        <taxon>Bacilli</taxon>
        <taxon>Bacillales</taxon>
        <taxon>Bacillaceae</taxon>
        <taxon>Cytobacillus</taxon>
    </lineage>
</organism>
<comment type="caution">
    <text evidence="5">The sequence shown here is derived from an EMBL/GenBank/DDBJ whole genome shotgun (WGS) entry which is preliminary data.</text>
</comment>